<organism evidence="2 3">
    <name type="scientific">Jatropha curcas</name>
    <name type="common">Barbados nut</name>
    <dbReference type="NCBI Taxonomy" id="180498"/>
    <lineage>
        <taxon>Eukaryota</taxon>
        <taxon>Viridiplantae</taxon>
        <taxon>Streptophyta</taxon>
        <taxon>Embryophyta</taxon>
        <taxon>Tracheophyta</taxon>
        <taxon>Spermatophyta</taxon>
        <taxon>Magnoliopsida</taxon>
        <taxon>eudicotyledons</taxon>
        <taxon>Gunneridae</taxon>
        <taxon>Pentapetalae</taxon>
        <taxon>rosids</taxon>
        <taxon>fabids</taxon>
        <taxon>Malpighiales</taxon>
        <taxon>Euphorbiaceae</taxon>
        <taxon>Crotonoideae</taxon>
        <taxon>Jatropheae</taxon>
        <taxon>Jatropha</taxon>
    </lineage>
</organism>
<name>A0A067JJP9_JATCU</name>
<proteinExistence type="predicted"/>
<reference evidence="2 3" key="1">
    <citation type="journal article" date="2014" name="PLoS ONE">
        <title>Global Analysis of Gene Expression Profiles in Physic Nut (Jatropha curcas L.) Seedlings Exposed to Salt Stress.</title>
        <authorList>
            <person name="Zhang L."/>
            <person name="Zhang C."/>
            <person name="Wu P."/>
            <person name="Chen Y."/>
            <person name="Li M."/>
            <person name="Jiang H."/>
            <person name="Wu G."/>
        </authorList>
    </citation>
    <scope>NUCLEOTIDE SEQUENCE [LARGE SCALE GENOMIC DNA]</scope>
    <source>
        <strain evidence="3">cv. GZQX0401</strain>
        <tissue evidence="2">Young leaves</tissue>
    </source>
</reference>
<evidence type="ECO:0000313" key="2">
    <source>
        <dbReference type="EMBL" id="KDP23073.1"/>
    </source>
</evidence>
<dbReference type="EMBL" id="KK915286">
    <property type="protein sequence ID" value="KDP23073.1"/>
    <property type="molecule type" value="Genomic_DNA"/>
</dbReference>
<keyword evidence="3" id="KW-1185">Reference proteome</keyword>
<feature type="region of interest" description="Disordered" evidence="1">
    <location>
        <begin position="1"/>
        <end position="90"/>
    </location>
</feature>
<evidence type="ECO:0000313" key="3">
    <source>
        <dbReference type="Proteomes" id="UP000027138"/>
    </source>
</evidence>
<gene>
    <name evidence="2" type="ORF">JCGZ_01666</name>
</gene>
<evidence type="ECO:0000256" key="1">
    <source>
        <dbReference type="SAM" id="MobiDB-lite"/>
    </source>
</evidence>
<dbReference type="Proteomes" id="UP000027138">
    <property type="component" value="Unassembled WGS sequence"/>
</dbReference>
<protein>
    <submittedName>
        <fullName evidence="2">Uncharacterized protein</fullName>
    </submittedName>
</protein>
<dbReference type="AlphaFoldDB" id="A0A067JJP9"/>
<feature type="compositionally biased region" description="Basic and acidic residues" evidence="1">
    <location>
        <begin position="35"/>
        <end position="47"/>
    </location>
</feature>
<sequence length="90" mass="10088">MPQACPSARPCHRKGTTTLEGQRRACLSRAKWHARATEEGKRSLERYKRTRPATSVAARKRSTTRSSTAPQPPLPPALPFEFASSDQQER</sequence>
<accession>A0A067JJP9</accession>